<keyword evidence="2" id="KW-1185">Reference proteome</keyword>
<dbReference type="EMBL" id="JANRMS010001451">
    <property type="protein sequence ID" value="KAJ3528136.1"/>
    <property type="molecule type" value="Genomic_DNA"/>
</dbReference>
<gene>
    <name evidence="1" type="ORF">NM208_g10347</name>
</gene>
<evidence type="ECO:0000313" key="2">
    <source>
        <dbReference type="Proteomes" id="UP001148629"/>
    </source>
</evidence>
<name>A0ACC1RY57_9HYPO</name>
<comment type="caution">
    <text evidence="1">The sequence shown here is derived from an EMBL/GenBank/DDBJ whole genome shotgun (WGS) entry which is preliminary data.</text>
</comment>
<reference evidence="1" key="1">
    <citation type="submission" date="2022-08" db="EMBL/GenBank/DDBJ databases">
        <title>Genome Sequence of Fusarium decemcellulare.</title>
        <authorList>
            <person name="Buettner E."/>
        </authorList>
    </citation>
    <scope>NUCLEOTIDE SEQUENCE</scope>
    <source>
        <strain evidence="1">Babe19</strain>
    </source>
</reference>
<sequence length="656" mass="74197">MDRLLSELCHMMKMTFEQPLYRPLNHAREIRVLELLSHPGQETVTCRLHTVSLDSKPYFVCLSYVWGDASVREEIIVDGMPMQVTVNLAAALRSIKKHWIDINNEAGGIMDASRFRLWADAVCINQNDLSERSAQVQLMRDIYSSADYVLAWLSSEDQPLSGAFEMMEHVLKAMKDYSGVDGERFPDLDDPALEMDKALARFKSSEWAEFLHDSLGGNYTSLCENERQFRDGDPWNSLMNLPTLPFWCRIWIQQETVLARKLYYLCPSKRLSSSKFVAAIHSLLTLLRGLVDLKPKAHFKVRQLVTLIGNILVFVKLRHFNRDRDLQRLHVLRVSFVSMKATDPLDYAYGLLGLSGLDIVTDYTRPICEVYVEYSQKFIEMWQLYSKRISFGRETGCLCFLQSCAAGINRDQDLPTWAPAFSTEETKRATSTMFRGKDDRISRGVPQLHDCPPVSVVGTSLWVTAVKAQTITSRYPQPLSPELFCDQNSLVDCLQSFLTSHGPTYVNGKSLITVLCCTLLGKQEGQYNIRKFCHYLSRIGGFNSRVFEKIDEQGLAFAQRASGQETIIEDQVVPGKMLSRCRLVSTEDGYIGLAGEDVREGDVVCVLAGCNAPAILRPESGHYLFVGCCFMLGLMDGEVADLLRDGRVKAEVVEIR</sequence>
<accession>A0ACC1RY57</accession>
<dbReference type="Proteomes" id="UP001148629">
    <property type="component" value="Unassembled WGS sequence"/>
</dbReference>
<proteinExistence type="predicted"/>
<organism evidence="1 2">
    <name type="scientific">Fusarium decemcellulare</name>
    <dbReference type="NCBI Taxonomy" id="57161"/>
    <lineage>
        <taxon>Eukaryota</taxon>
        <taxon>Fungi</taxon>
        <taxon>Dikarya</taxon>
        <taxon>Ascomycota</taxon>
        <taxon>Pezizomycotina</taxon>
        <taxon>Sordariomycetes</taxon>
        <taxon>Hypocreomycetidae</taxon>
        <taxon>Hypocreales</taxon>
        <taxon>Nectriaceae</taxon>
        <taxon>Fusarium</taxon>
        <taxon>Fusarium decemcellulare species complex</taxon>
    </lineage>
</organism>
<evidence type="ECO:0000313" key="1">
    <source>
        <dbReference type="EMBL" id="KAJ3528136.1"/>
    </source>
</evidence>
<protein>
    <submittedName>
        <fullName evidence="1">Uncharacterized protein</fullName>
    </submittedName>
</protein>